<comment type="caution">
    <text evidence="2">The sequence shown here is derived from an EMBL/GenBank/DDBJ whole genome shotgun (WGS) entry which is preliminary data.</text>
</comment>
<feature type="region of interest" description="Disordered" evidence="1">
    <location>
        <begin position="182"/>
        <end position="223"/>
    </location>
</feature>
<evidence type="ECO:0000256" key="1">
    <source>
        <dbReference type="SAM" id="MobiDB-lite"/>
    </source>
</evidence>
<feature type="compositionally biased region" description="Low complexity" evidence="1">
    <location>
        <begin position="130"/>
        <end position="152"/>
    </location>
</feature>
<accession>A0AAD7AF47</accession>
<dbReference type="Proteomes" id="UP001218218">
    <property type="component" value="Unassembled WGS sequence"/>
</dbReference>
<protein>
    <submittedName>
        <fullName evidence="2">Uncharacterized protein</fullName>
    </submittedName>
</protein>
<feature type="region of interest" description="Disordered" evidence="1">
    <location>
        <begin position="71"/>
        <end position="152"/>
    </location>
</feature>
<keyword evidence="3" id="KW-1185">Reference proteome</keyword>
<proteinExistence type="predicted"/>
<evidence type="ECO:0000313" key="3">
    <source>
        <dbReference type="Proteomes" id="UP001218218"/>
    </source>
</evidence>
<dbReference type="AlphaFoldDB" id="A0AAD7AF47"/>
<evidence type="ECO:0000313" key="2">
    <source>
        <dbReference type="EMBL" id="KAJ7356697.1"/>
    </source>
</evidence>
<organism evidence="2 3">
    <name type="scientific">Mycena albidolilacea</name>
    <dbReference type="NCBI Taxonomy" id="1033008"/>
    <lineage>
        <taxon>Eukaryota</taxon>
        <taxon>Fungi</taxon>
        <taxon>Dikarya</taxon>
        <taxon>Basidiomycota</taxon>
        <taxon>Agaricomycotina</taxon>
        <taxon>Agaricomycetes</taxon>
        <taxon>Agaricomycetidae</taxon>
        <taxon>Agaricales</taxon>
        <taxon>Marasmiineae</taxon>
        <taxon>Mycenaceae</taxon>
        <taxon>Mycena</taxon>
    </lineage>
</organism>
<gene>
    <name evidence="2" type="ORF">DFH08DRAFT_849750</name>
</gene>
<dbReference type="EMBL" id="JARIHO010000008">
    <property type="protein sequence ID" value="KAJ7356697.1"/>
    <property type="molecule type" value="Genomic_DNA"/>
</dbReference>
<name>A0AAD7AF47_9AGAR</name>
<feature type="compositionally biased region" description="Low complexity" evidence="1">
    <location>
        <begin position="78"/>
        <end position="89"/>
    </location>
</feature>
<feature type="compositionally biased region" description="Basic residues" evidence="1">
    <location>
        <begin position="106"/>
        <end position="116"/>
    </location>
</feature>
<sequence>MAGLPDAEARTAESQIVVEVIHNIDNDLNMSSPLKKERSKEFIVYNADAADDLDSTSSSCGDDEISIHVESSAHDESLSSSALTAVSSTQPETDDATATEDSSPLRRSRVRFRSRVRITSGLHHSHRRVSTTSSSSLTSSPSSSISAPLRAPLTEDNCTPGWGTLGQRVGLFAVSNRAAAEARSAKHRARRRGSDPMPNERSALLAPPGYERNPESDDDGSIYSECDDDAEALLSRQIDLVFGKWPGRLLNHHWWWWQLQPIICCGCSDEYSEN</sequence>
<reference evidence="2" key="1">
    <citation type="submission" date="2023-03" db="EMBL/GenBank/DDBJ databases">
        <title>Massive genome expansion in bonnet fungi (Mycena s.s.) driven by repeated elements and novel gene families across ecological guilds.</title>
        <authorList>
            <consortium name="Lawrence Berkeley National Laboratory"/>
            <person name="Harder C.B."/>
            <person name="Miyauchi S."/>
            <person name="Viragh M."/>
            <person name="Kuo A."/>
            <person name="Thoen E."/>
            <person name="Andreopoulos B."/>
            <person name="Lu D."/>
            <person name="Skrede I."/>
            <person name="Drula E."/>
            <person name="Henrissat B."/>
            <person name="Morin E."/>
            <person name="Kohler A."/>
            <person name="Barry K."/>
            <person name="LaButti K."/>
            <person name="Morin E."/>
            <person name="Salamov A."/>
            <person name="Lipzen A."/>
            <person name="Mereny Z."/>
            <person name="Hegedus B."/>
            <person name="Baldrian P."/>
            <person name="Stursova M."/>
            <person name="Weitz H."/>
            <person name="Taylor A."/>
            <person name="Grigoriev I.V."/>
            <person name="Nagy L.G."/>
            <person name="Martin F."/>
            <person name="Kauserud H."/>
        </authorList>
    </citation>
    <scope>NUCLEOTIDE SEQUENCE</scope>
    <source>
        <strain evidence="2">CBHHK002</strain>
    </source>
</reference>